<evidence type="ECO:0000313" key="4">
    <source>
        <dbReference type="Proteomes" id="UP000195089"/>
    </source>
</evidence>
<dbReference type="PANTHER" id="PTHR22916:SF3">
    <property type="entry name" value="UDP-GLCNAC:BETAGAL BETA-1,3-N-ACETYLGLUCOSAMINYLTRANSFERASE-LIKE PROTEIN 1"/>
    <property type="match status" value="1"/>
</dbReference>
<dbReference type="EMBL" id="NFDL01000082">
    <property type="protein sequence ID" value="OTY39875.1"/>
    <property type="molecule type" value="Genomic_DNA"/>
</dbReference>
<feature type="domain" description="Glycosyltransferase 2-like" evidence="2">
    <location>
        <begin position="18"/>
        <end position="170"/>
    </location>
</feature>
<dbReference type="GO" id="GO:0016758">
    <property type="term" value="F:hexosyltransferase activity"/>
    <property type="evidence" value="ECO:0007669"/>
    <property type="project" value="UniProtKB-ARBA"/>
</dbReference>
<reference evidence="3 4" key="1">
    <citation type="submission" date="2016-10" db="EMBL/GenBank/DDBJ databases">
        <title>Comparative genomics of Bacillus thuringiensis reveals a path to pathogens against multiple invertebrate hosts.</title>
        <authorList>
            <person name="Zheng J."/>
            <person name="Gao Q."/>
            <person name="Liu H."/>
            <person name="Peng D."/>
            <person name="Ruan L."/>
            <person name="Sun M."/>
        </authorList>
    </citation>
    <scope>NUCLEOTIDE SEQUENCE [LARGE SCALE GENOMIC DNA]</scope>
    <source>
        <strain evidence="3">BGSC 4BX1</strain>
    </source>
</reference>
<organism evidence="3 4">
    <name type="scientific">Bacillus thuringiensis serovar pingluonsis</name>
    <dbReference type="NCBI Taxonomy" id="180881"/>
    <lineage>
        <taxon>Bacteria</taxon>
        <taxon>Bacillati</taxon>
        <taxon>Bacillota</taxon>
        <taxon>Bacilli</taxon>
        <taxon>Bacillales</taxon>
        <taxon>Bacillaceae</taxon>
        <taxon>Bacillus</taxon>
        <taxon>Bacillus cereus group</taxon>
    </lineage>
</organism>
<comment type="similarity">
    <text evidence="1">Belongs to the glycosyltransferase 2 family.</text>
</comment>
<dbReference type="AlphaFoldDB" id="A0A243B7Y5"/>
<sequence>MMVVFRGVIDSMQTPLVSILIPTYNRPAYFKQALFSAVLQTYPNIEIVICDDSTNNDSKNIALRYAKKFPGKIKYYKNNRNIGGRLNFQIAFQQATGEYINYLMDDDLFHPQKIERMIKYFLEDATNTIKLVTSYRQPIDEKGKEIPDFDFTKKRFEKDTVVNGITASNSIILDGNWIGEPTTVLFRKSDLIEPFGQFCGSLYHSAVDMASWLTLLLDGNLVYIADTLSYLRMHSSNVGKNKDMKVNSTYDWIHMLFHCPRKKILEHPNDLHRSIKQCFRFMDDLEILFPNQISQSKKQALKFYKQCLLKYQKEI</sequence>
<gene>
    <name evidence="3" type="ORF">BK742_21000</name>
</gene>
<evidence type="ECO:0000259" key="2">
    <source>
        <dbReference type="Pfam" id="PF00535"/>
    </source>
</evidence>
<dbReference type="Gene3D" id="3.90.550.10">
    <property type="entry name" value="Spore Coat Polysaccharide Biosynthesis Protein SpsA, Chain A"/>
    <property type="match status" value="1"/>
</dbReference>
<dbReference type="InterPro" id="IPR029044">
    <property type="entry name" value="Nucleotide-diphossugar_trans"/>
</dbReference>
<dbReference type="PANTHER" id="PTHR22916">
    <property type="entry name" value="GLYCOSYLTRANSFERASE"/>
    <property type="match status" value="1"/>
</dbReference>
<accession>A0A243B7Y5</accession>
<evidence type="ECO:0000256" key="1">
    <source>
        <dbReference type="ARBA" id="ARBA00006739"/>
    </source>
</evidence>
<dbReference type="InterPro" id="IPR001173">
    <property type="entry name" value="Glyco_trans_2-like"/>
</dbReference>
<evidence type="ECO:0000313" key="3">
    <source>
        <dbReference type="EMBL" id="OTY39875.1"/>
    </source>
</evidence>
<name>A0A243B7Y5_BACTU</name>
<comment type="caution">
    <text evidence="3">The sequence shown here is derived from an EMBL/GenBank/DDBJ whole genome shotgun (WGS) entry which is preliminary data.</text>
</comment>
<dbReference type="Pfam" id="PF00535">
    <property type="entry name" value="Glycos_transf_2"/>
    <property type="match status" value="1"/>
</dbReference>
<dbReference type="SUPFAM" id="SSF53448">
    <property type="entry name" value="Nucleotide-diphospho-sugar transferases"/>
    <property type="match status" value="1"/>
</dbReference>
<dbReference type="Proteomes" id="UP000195089">
    <property type="component" value="Unassembled WGS sequence"/>
</dbReference>
<proteinExistence type="inferred from homology"/>
<protein>
    <recommendedName>
        <fullName evidence="2">Glycosyltransferase 2-like domain-containing protein</fullName>
    </recommendedName>
</protein>